<comment type="caution">
    <text evidence="3">The sequence shown here is derived from an EMBL/GenBank/DDBJ whole genome shotgun (WGS) entry which is preliminary data.</text>
</comment>
<dbReference type="Proteomes" id="UP000790347">
    <property type="component" value="Unassembled WGS sequence"/>
</dbReference>
<evidence type="ECO:0000313" key="4">
    <source>
        <dbReference type="Proteomes" id="UP000790347"/>
    </source>
</evidence>
<keyword evidence="2" id="KW-0812">Transmembrane</keyword>
<keyword evidence="3" id="KW-0675">Receptor</keyword>
<evidence type="ECO:0000256" key="1">
    <source>
        <dbReference type="SAM" id="MobiDB-lite"/>
    </source>
</evidence>
<feature type="region of interest" description="Disordered" evidence="1">
    <location>
        <begin position="140"/>
        <end position="204"/>
    </location>
</feature>
<protein>
    <submittedName>
        <fullName evidence="3">Golgi SNAP receptor complex member 2</fullName>
    </submittedName>
</protein>
<sequence>MFDSSNDKSTNPNMNPNSVDSIRNYVDQVINKSFLILDQIHESYFPFLEKSIHLSVKSMVEKIDKAKISKTEFIIQQRIRHVLQNCEQLELIIEKLPATDPCKIDLLNRIDQLRSEQKRIWSAFKAIQFKRIEKERLKKEQEESLTRRFTSSTSTTSTTTNENSNRNDHHHQCLNHQHLSLNIDDPNNHDDDDHHQYSPTSKDRILSTSTQLSLPLSSSSSSTCAGAKLLRNQRPLVKRVRTRYLNFISNDFLGITTKTFLRSSTTSSCAEWILLMALCLIFIGLFFLIIWQTSMTNNNNK</sequence>
<dbReference type="EMBL" id="ASGP02000006">
    <property type="protein sequence ID" value="KAH9502069.1"/>
    <property type="molecule type" value="Genomic_DNA"/>
</dbReference>
<gene>
    <name evidence="3" type="primary">GOSR2_2</name>
    <name evidence="3" type="ORF">DERF_012867</name>
</gene>
<reference evidence="3" key="2">
    <citation type="journal article" date="2022" name="Res Sq">
        <title>Comparative Genomics Reveals Insights into the Divergent Evolution of Astigmatic Mites and Household Pest Adaptations.</title>
        <authorList>
            <person name="Xiong Q."/>
            <person name="Wan A.T.-Y."/>
            <person name="Liu X.-Y."/>
            <person name="Fung C.S.-H."/>
            <person name="Xiao X."/>
            <person name="Malainual N."/>
            <person name="Hou J."/>
            <person name="Wang L."/>
            <person name="Wang M."/>
            <person name="Yang K."/>
            <person name="Cui Y."/>
            <person name="Leung E."/>
            <person name="Nong W."/>
            <person name="Shin S.-K."/>
            <person name="Au S."/>
            <person name="Jeong K.Y."/>
            <person name="Chew F.T."/>
            <person name="Hui J."/>
            <person name="Leung T.F."/>
            <person name="Tungtrongchitr A."/>
            <person name="Zhong N."/>
            <person name="Liu Z."/>
            <person name="Tsui S."/>
        </authorList>
    </citation>
    <scope>NUCLEOTIDE SEQUENCE</scope>
    <source>
        <strain evidence="3">Derf</strain>
        <tissue evidence="3">Whole organism</tissue>
    </source>
</reference>
<keyword evidence="4" id="KW-1185">Reference proteome</keyword>
<dbReference type="AlphaFoldDB" id="A0A922KY43"/>
<evidence type="ECO:0000313" key="3">
    <source>
        <dbReference type="EMBL" id="KAH9502069.1"/>
    </source>
</evidence>
<feature type="transmembrane region" description="Helical" evidence="2">
    <location>
        <begin position="272"/>
        <end position="291"/>
    </location>
</feature>
<evidence type="ECO:0000256" key="2">
    <source>
        <dbReference type="SAM" id="Phobius"/>
    </source>
</evidence>
<feature type="compositionally biased region" description="Basic and acidic residues" evidence="1">
    <location>
        <begin position="186"/>
        <end position="204"/>
    </location>
</feature>
<organism evidence="3 4">
    <name type="scientific">Dermatophagoides farinae</name>
    <name type="common">American house dust mite</name>
    <dbReference type="NCBI Taxonomy" id="6954"/>
    <lineage>
        <taxon>Eukaryota</taxon>
        <taxon>Metazoa</taxon>
        <taxon>Ecdysozoa</taxon>
        <taxon>Arthropoda</taxon>
        <taxon>Chelicerata</taxon>
        <taxon>Arachnida</taxon>
        <taxon>Acari</taxon>
        <taxon>Acariformes</taxon>
        <taxon>Sarcoptiformes</taxon>
        <taxon>Astigmata</taxon>
        <taxon>Psoroptidia</taxon>
        <taxon>Analgoidea</taxon>
        <taxon>Pyroglyphidae</taxon>
        <taxon>Dermatophagoidinae</taxon>
        <taxon>Dermatophagoides</taxon>
    </lineage>
</organism>
<reference evidence="3" key="1">
    <citation type="submission" date="2013-05" db="EMBL/GenBank/DDBJ databases">
        <authorList>
            <person name="Yim A.K.Y."/>
            <person name="Chan T.F."/>
            <person name="Ji K.M."/>
            <person name="Liu X.Y."/>
            <person name="Zhou J.W."/>
            <person name="Li R.Q."/>
            <person name="Yang K.Y."/>
            <person name="Li J."/>
            <person name="Li M."/>
            <person name="Law P.T.W."/>
            <person name="Wu Y.L."/>
            <person name="Cai Z.L."/>
            <person name="Qin H."/>
            <person name="Bao Y."/>
            <person name="Leung R.K.K."/>
            <person name="Ng P.K.S."/>
            <person name="Zou J."/>
            <person name="Zhong X.J."/>
            <person name="Ran P.X."/>
            <person name="Zhong N.S."/>
            <person name="Liu Z.G."/>
            <person name="Tsui S.K.W."/>
        </authorList>
    </citation>
    <scope>NUCLEOTIDE SEQUENCE</scope>
    <source>
        <strain evidence="3">Derf</strain>
        <tissue evidence="3">Whole organism</tissue>
    </source>
</reference>
<accession>A0A922KY43</accession>
<proteinExistence type="predicted"/>
<name>A0A922KY43_DERFA</name>
<keyword evidence="2" id="KW-1133">Transmembrane helix</keyword>
<keyword evidence="2" id="KW-0472">Membrane</keyword>
<feature type="compositionally biased region" description="Low complexity" evidence="1">
    <location>
        <begin position="147"/>
        <end position="164"/>
    </location>
</feature>